<dbReference type="RefSeq" id="WP_132692278.1">
    <property type="nucleotide sequence ID" value="NZ_SKBU01000022.1"/>
</dbReference>
<dbReference type="EMBL" id="SKBU01000022">
    <property type="protein sequence ID" value="TCJ15731.1"/>
    <property type="molecule type" value="Genomic_DNA"/>
</dbReference>
<dbReference type="AlphaFoldDB" id="A0A4R1BF11"/>
<evidence type="ECO:0000313" key="1">
    <source>
        <dbReference type="EMBL" id="TCJ15731.1"/>
    </source>
</evidence>
<gene>
    <name evidence="1" type="ORF">E0L93_12080</name>
</gene>
<reference evidence="1 2" key="1">
    <citation type="submission" date="2019-03" db="EMBL/GenBank/DDBJ databases">
        <title>Whole genome sequence of a novel Rubrobacter taiwanensis strain, isolated from Yellowstone National Park.</title>
        <authorList>
            <person name="Freed S."/>
            <person name="Ramaley R.F."/>
            <person name="Kyndt J.A."/>
        </authorList>
    </citation>
    <scope>NUCLEOTIDE SEQUENCE [LARGE SCALE GENOMIC DNA]</scope>
    <source>
        <strain evidence="1 2">Yellowstone</strain>
    </source>
</reference>
<evidence type="ECO:0000313" key="2">
    <source>
        <dbReference type="Proteomes" id="UP000295244"/>
    </source>
</evidence>
<name>A0A4R1BF11_9ACTN</name>
<proteinExistence type="predicted"/>
<protein>
    <submittedName>
        <fullName evidence="1">Uncharacterized protein</fullName>
    </submittedName>
</protein>
<organism evidence="1 2">
    <name type="scientific">Rubrobacter taiwanensis</name>
    <dbReference type="NCBI Taxonomy" id="185139"/>
    <lineage>
        <taxon>Bacteria</taxon>
        <taxon>Bacillati</taxon>
        <taxon>Actinomycetota</taxon>
        <taxon>Rubrobacteria</taxon>
        <taxon>Rubrobacterales</taxon>
        <taxon>Rubrobacteraceae</taxon>
        <taxon>Rubrobacter</taxon>
    </lineage>
</organism>
<sequence length="84" mass="9516">MNEVGDIRELERRLEELERLAASMDEAGLSELPGLLERTVELLKELNSAVDDRLSSAERAVTELDELLDGVDLESFDEELKEQE</sequence>
<dbReference type="Proteomes" id="UP000295244">
    <property type="component" value="Unassembled WGS sequence"/>
</dbReference>
<comment type="caution">
    <text evidence="1">The sequence shown here is derived from an EMBL/GenBank/DDBJ whole genome shotgun (WGS) entry which is preliminary data.</text>
</comment>
<accession>A0A4R1BF11</accession>
<keyword evidence="2" id="KW-1185">Reference proteome</keyword>